<proteinExistence type="predicted"/>
<name>A0A1G2M4K7_9BACT</name>
<evidence type="ECO:0000256" key="2">
    <source>
        <dbReference type="SAM" id="Phobius"/>
    </source>
</evidence>
<keyword evidence="2" id="KW-1133">Transmembrane helix</keyword>
<comment type="caution">
    <text evidence="3">The sequence shown here is derived from an EMBL/GenBank/DDBJ whole genome shotgun (WGS) entry which is preliminary data.</text>
</comment>
<reference evidence="3 4" key="1">
    <citation type="journal article" date="2016" name="Nat. Commun.">
        <title>Thousands of microbial genomes shed light on interconnected biogeochemical processes in an aquifer system.</title>
        <authorList>
            <person name="Anantharaman K."/>
            <person name="Brown C.T."/>
            <person name="Hug L.A."/>
            <person name="Sharon I."/>
            <person name="Castelle C.J."/>
            <person name="Probst A.J."/>
            <person name="Thomas B.C."/>
            <person name="Singh A."/>
            <person name="Wilkins M.J."/>
            <person name="Karaoz U."/>
            <person name="Brodie E.L."/>
            <person name="Williams K.H."/>
            <person name="Hubbard S.S."/>
            <person name="Banfield J.F."/>
        </authorList>
    </citation>
    <scope>NUCLEOTIDE SEQUENCE [LARGE SCALE GENOMIC DNA]</scope>
</reference>
<dbReference type="Proteomes" id="UP000178873">
    <property type="component" value="Unassembled WGS sequence"/>
</dbReference>
<accession>A0A1G2M4K7</accession>
<dbReference type="STRING" id="1802301.A2664_04525"/>
<keyword evidence="2" id="KW-0812">Transmembrane</keyword>
<organism evidence="3 4">
    <name type="scientific">Candidatus Taylorbacteria bacterium RIFCSPHIGHO2_01_FULL_46_22b</name>
    <dbReference type="NCBI Taxonomy" id="1802301"/>
    <lineage>
        <taxon>Bacteria</taxon>
        <taxon>Candidatus Tayloriibacteriota</taxon>
    </lineage>
</organism>
<dbReference type="AlphaFoldDB" id="A0A1G2M4K7"/>
<evidence type="ECO:0000313" key="3">
    <source>
        <dbReference type="EMBL" id="OHA18743.1"/>
    </source>
</evidence>
<keyword evidence="2" id="KW-0472">Membrane</keyword>
<feature type="region of interest" description="Disordered" evidence="1">
    <location>
        <begin position="56"/>
        <end position="75"/>
    </location>
</feature>
<gene>
    <name evidence="3" type="ORF">A2664_04525</name>
</gene>
<protein>
    <submittedName>
        <fullName evidence="3">Uncharacterized protein</fullName>
    </submittedName>
</protein>
<sequence>MDINSQLKALWKAFPFWGKGALIGLAIALLPVLGHFGGLVIVGAIIGWAYGKAKSKKESTANTPHSDIQPPATIA</sequence>
<evidence type="ECO:0000313" key="4">
    <source>
        <dbReference type="Proteomes" id="UP000178873"/>
    </source>
</evidence>
<evidence type="ECO:0000256" key="1">
    <source>
        <dbReference type="SAM" id="MobiDB-lite"/>
    </source>
</evidence>
<feature type="transmembrane region" description="Helical" evidence="2">
    <location>
        <begin position="20"/>
        <end position="50"/>
    </location>
</feature>
<dbReference type="EMBL" id="MHRF01000001">
    <property type="protein sequence ID" value="OHA18743.1"/>
    <property type="molecule type" value="Genomic_DNA"/>
</dbReference>